<dbReference type="Pfam" id="PF00650">
    <property type="entry name" value="CRAL_TRIO"/>
    <property type="match status" value="1"/>
</dbReference>
<accession>A0A1A9VDF5</accession>
<dbReference type="AlphaFoldDB" id="A0A1A9VDF5"/>
<dbReference type="PROSITE" id="PS50191">
    <property type="entry name" value="CRAL_TRIO"/>
    <property type="match status" value="1"/>
</dbReference>
<dbReference type="Gene3D" id="1.20.5.1200">
    <property type="entry name" value="Alpha-tocopherol transfer"/>
    <property type="match status" value="1"/>
</dbReference>
<dbReference type="PRINTS" id="PR00180">
    <property type="entry name" value="CRETINALDHBP"/>
</dbReference>
<dbReference type="InterPro" id="IPR001251">
    <property type="entry name" value="CRAL-TRIO_dom"/>
</dbReference>
<keyword evidence="3" id="KW-1185">Reference proteome</keyword>
<dbReference type="GO" id="GO:0016020">
    <property type="term" value="C:membrane"/>
    <property type="evidence" value="ECO:0007669"/>
    <property type="project" value="TreeGrafter"/>
</dbReference>
<dbReference type="SUPFAM" id="SSF52087">
    <property type="entry name" value="CRAL/TRIO domain"/>
    <property type="match status" value="1"/>
</dbReference>
<sequence>MSKHTLHMTFSIVLSIKVSEQRLNRLQGLSWIFLFELMDSQNLTYYKTEMETRELGFQLKEKDKCIGLEILVVGCVLNMLQIRLLNDDLQRKAREELNEVPERIHEDLQALKTWIEEQPHLCANTDDQFLISFLRGCKYSLEKAKKKIDSYYSFKTKFPEFCNVTNVDSARMREIFRSGAFLYLPIPLRNNGPRICWVRLASADMYSLEEVLAVNHVLQDILMLEDDNAVINGLVMIADHKEISLSHILQTTPTYLKKWIAYNHESIPLRLKSIHFLNAPKIFDVVYNTAKPMLPLKQQDRFLNHNSLDSLSQHVPLKYLPKDYGGENGSIKEIIAEWDKKLNKYRDYFDKSTQWGIDEKLRFDETNPYNDRFGSEGSFRKLEVD</sequence>
<dbReference type="SMART" id="SM01100">
    <property type="entry name" value="CRAL_TRIO_N"/>
    <property type="match status" value="1"/>
</dbReference>
<dbReference type="SMART" id="SM00516">
    <property type="entry name" value="SEC14"/>
    <property type="match status" value="1"/>
</dbReference>
<dbReference type="InterPro" id="IPR036273">
    <property type="entry name" value="CRAL/TRIO_N_dom_sf"/>
</dbReference>
<dbReference type="Gene3D" id="3.40.525.10">
    <property type="entry name" value="CRAL-TRIO lipid binding domain"/>
    <property type="match status" value="1"/>
</dbReference>
<name>A0A1A9VDF5_GLOAU</name>
<evidence type="ECO:0000259" key="1">
    <source>
        <dbReference type="PROSITE" id="PS50191"/>
    </source>
</evidence>
<dbReference type="InterPro" id="IPR036865">
    <property type="entry name" value="CRAL-TRIO_dom_sf"/>
</dbReference>
<dbReference type="Proteomes" id="UP000078200">
    <property type="component" value="Unassembled WGS sequence"/>
</dbReference>
<feature type="domain" description="CRAL-TRIO" evidence="1">
    <location>
        <begin position="169"/>
        <end position="332"/>
    </location>
</feature>
<dbReference type="CDD" id="cd00170">
    <property type="entry name" value="SEC14"/>
    <property type="match status" value="1"/>
</dbReference>
<evidence type="ECO:0000313" key="2">
    <source>
        <dbReference type="EnsemblMetazoa" id="GAUT033723-PA"/>
    </source>
</evidence>
<dbReference type="VEuPathDB" id="VectorBase:GAUT033723"/>
<dbReference type="EnsemblMetazoa" id="GAUT033723-RA">
    <property type="protein sequence ID" value="GAUT033723-PA"/>
    <property type="gene ID" value="GAUT033723"/>
</dbReference>
<dbReference type="SUPFAM" id="SSF46938">
    <property type="entry name" value="CRAL/TRIO N-terminal domain"/>
    <property type="match status" value="1"/>
</dbReference>
<dbReference type="STRING" id="7395.A0A1A9VDF5"/>
<organism evidence="2 3">
    <name type="scientific">Glossina austeni</name>
    <name type="common">Savannah tsetse fly</name>
    <dbReference type="NCBI Taxonomy" id="7395"/>
    <lineage>
        <taxon>Eukaryota</taxon>
        <taxon>Metazoa</taxon>
        <taxon>Ecdysozoa</taxon>
        <taxon>Arthropoda</taxon>
        <taxon>Hexapoda</taxon>
        <taxon>Insecta</taxon>
        <taxon>Pterygota</taxon>
        <taxon>Neoptera</taxon>
        <taxon>Endopterygota</taxon>
        <taxon>Diptera</taxon>
        <taxon>Brachycera</taxon>
        <taxon>Muscomorpha</taxon>
        <taxon>Hippoboscoidea</taxon>
        <taxon>Glossinidae</taxon>
        <taxon>Glossina</taxon>
    </lineage>
</organism>
<proteinExistence type="predicted"/>
<dbReference type="Gene3D" id="1.10.8.20">
    <property type="entry name" value="N-terminal domain of phosphatidylinositol transfer protein sec14p"/>
    <property type="match status" value="1"/>
</dbReference>
<reference evidence="2" key="1">
    <citation type="submission" date="2020-05" db="UniProtKB">
        <authorList>
            <consortium name="EnsemblMetazoa"/>
        </authorList>
    </citation>
    <scope>IDENTIFICATION</scope>
    <source>
        <strain evidence="2">TTRI</strain>
    </source>
</reference>
<dbReference type="PANTHER" id="PTHR10174">
    <property type="entry name" value="ALPHA-TOCOPHEROL TRANSFER PROTEIN-RELATED"/>
    <property type="match status" value="1"/>
</dbReference>
<dbReference type="InterPro" id="IPR011074">
    <property type="entry name" value="CRAL/TRIO_N_dom"/>
</dbReference>
<protein>
    <submittedName>
        <fullName evidence="2">CRAL-TRIO domain-containing protein</fullName>
    </submittedName>
</protein>
<evidence type="ECO:0000313" key="3">
    <source>
        <dbReference type="Proteomes" id="UP000078200"/>
    </source>
</evidence>
<dbReference type="GO" id="GO:1902936">
    <property type="term" value="F:phosphatidylinositol bisphosphate binding"/>
    <property type="evidence" value="ECO:0007669"/>
    <property type="project" value="TreeGrafter"/>
</dbReference>
<dbReference type="PANTHER" id="PTHR10174:SF216">
    <property type="entry name" value="CRAL-TRIO DOMAIN-CONTAINING PROTEIN-RELATED"/>
    <property type="match status" value="1"/>
</dbReference>